<dbReference type="KEGG" id="rsz:108854644"/>
<accession>A0A9W3BTY1</accession>
<gene>
    <name evidence="3" type="primary">LOC108854644</name>
</gene>
<name>A0A9W3BTY1_RAPSA</name>
<dbReference type="Proteomes" id="UP000504610">
    <property type="component" value="Chromosome 1"/>
</dbReference>
<organism evidence="2 3">
    <name type="scientific">Raphanus sativus</name>
    <name type="common">Radish</name>
    <name type="synonym">Raphanus raphanistrum var. sativus</name>
    <dbReference type="NCBI Taxonomy" id="3726"/>
    <lineage>
        <taxon>Eukaryota</taxon>
        <taxon>Viridiplantae</taxon>
        <taxon>Streptophyta</taxon>
        <taxon>Embryophyta</taxon>
        <taxon>Tracheophyta</taxon>
        <taxon>Spermatophyta</taxon>
        <taxon>Magnoliopsida</taxon>
        <taxon>eudicotyledons</taxon>
        <taxon>Gunneridae</taxon>
        <taxon>Pentapetalae</taxon>
        <taxon>rosids</taxon>
        <taxon>malvids</taxon>
        <taxon>Brassicales</taxon>
        <taxon>Brassicaceae</taxon>
        <taxon>Brassiceae</taxon>
        <taxon>Raphanus</taxon>
    </lineage>
</organism>
<dbReference type="AlphaFoldDB" id="A0A9W3BTY1"/>
<reference evidence="3" key="2">
    <citation type="submission" date="2025-08" db="UniProtKB">
        <authorList>
            <consortium name="RefSeq"/>
        </authorList>
    </citation>
    <scope>IDENTIFICATION</scope>
    <source>
        <tissue evidence="3">Leaf</tissue>
    </source>
</reference>
<evidence type="ECO:0000256" key="1">
    <source>
        <dbReference type="SAM" id="MobiDB-lite"/>
    </source>
</evidence>
<evidence type="ECO:0000313" key="3">
    <source>
        <dbReference type="RefSeq" id="XP_056842741.1"/>
    </source>
</evidence>
<feature type="region of interest" description="Disordered" evidence="1">
    <location>
        <begin position="1"/>
        <end position="20"/>
    </location>
</feature>
<sequence>MPSSYESTEVMSAPNDSGTGPFLFEKDDYIEMDDILTSELGASLTEIPQQFLDPGEFGEFNEFDQLFHDISMFLEMEPILQGDSAGPSSLSNTSDKEHQHFQVQTPENKLYSIMDPNPNPNQLTDDMKMMIRLFSLINRSLLFLEHLRHLHQVLKTQYSSLSIHLWCPLSYSVPLSKDVFLHFVFDLNQDLYMYI</sequence>
<proteinExistence type="predicted"/>
<protein>
    <submittedName>
        <fullName evidence="3">NAC domain-containing protein 17-like isoform X1</fullName>
    </submittedName>
</protein>
<dbReference type="GeneID" id="108854644"/>
<keyword evidence="2" id="KW-1185">Reference proteome</keyword>
<dbReference type="RefSeq" id="XP_056842741.1">
    <property type="nucleotide sequence ID" value="XM_056986761.1"/>
</dbReference>
<evidence type="ECO:0000313" key="2">
    <source>
        <dbReference type="Proteomes" id="UP000504610"/>
    </source>
</evidence>
<reference evidence="2" key="1">
    <citation type="journal article" date="2019" name="Database">
        <title>The radish genome database (RadishGD): an integrated information resource for radish genomics.</title>
        <authorList>
            <person name="Yu H.J."/>
            <person name="Baek S."/>
            <person name="Lee Y.J."/>
            <person name="Cho A."/>
            <person name="Mun J.H."/>
        </authorList>
    </citation>
    <scope>NUCLEOTIDE SEQUENCE [LARGE SCALE GENOMIC DNA]</scope>
    <source>
        <strain evidence="2">cv. WK10039</strain>
    </source>
</reference>
<feature type="compositionally biased region" description="Polar residues" evidence="1">
    <location>
        <begin position="1"/>
        <end position="18"/>
    </location>
</feature>